<feature type="non-terminal residue" evidence="8">
    <location>
        <position position="290"/>
    </location>
</feature>
<feature type="region of interest" description="Disordered" evidence="6">
    <location>
        <begin position="240"/>
        <end position="260"/>
    </location>
</feature>
<dbReference type="PROSITE" id="PS00028">
    <property type="entry name" value="ZINC_FINGER_C2H2_1"/>
    <property type="match status" value="4"/>
</dbReference>
<dbReference type="PANTHER" id="PTHR24379">
    <property type="entry name" value="KRAB AND ZINC FINGER DOMAIN-CONTAINING"/>
    <property type="match status" value="1"/>
</dbReference>
<dbReference type="AlphaFoldDB" id="A0AAV2QK64"/>
<dbReference type="GO" id="GO:0008270">
    <property type="term" value="F:zinc ion binding"/>
    <property type="evidence" value="ECO:0007669"/>
    <property type="project" value="UniProtKB-KW"/>
</dbReference>
<dbReference type="PANTHER" id="PTHR24379:SF121">
    <property type="entry name" value="C2H2-TYPE DOMAIN-CONTAINING PROTEIN"/>
    <property type="match status" value="1"/>
</dbReference>
<evidence type="ECO:0000256" key="6">
    <source>
        <dbReference type="SAM" id="MobiDB-lite"/>
    </source>
</evidence>
<dbReference type="Pfam" id="PF00096">
    <property type="entry name" value="zf-C2H2"/>
    <property type="match status" value="3"/>
</dbReference>
<keyword evidence="9" id="KW-1185">Reference proteome</keyword>
<reference evidence="8 9" key="1">
    <citation type="submission" date="2024-05" db="EMBL/GenBank/DDBJ databases">
        <authorList>
            <person name="Wallberg A."/>
        </authorList>
    </citation>
    <scope>NUCLEOTIDE SEQUENCE [LARGE SCALE GENOMIC DNA]</scope>
</reference>
<dbReference type="Gene3D" id="3.30.160.60">
    <property type="entry name" value="Classic Zinc Finger"/>
    <property type="match status" value="2"/>
</dbReference>
<dbReference type="SUPFAM" id="SSF57667">
    <property type="entry name" value="beta-beta-alpha zinc fingers"/>
    <property type="match status" value="2"/>
</dbReference>
<protein>
    <recommendedName>
        <fullName evidence="7">C2H2-type domain-containing protein</fullName>
    </recommendedName>
</protein>
<organism evidence="8 9">
    <name type="scientific">Meganyctiphanes norvegica</name>
    <name type="common">Northern krill</name>
    <name type="synonym">Thysanopoda norvegica</name>
    <dbReference type="NCBI Taxonomy" id="48144"/>
    <lineage>
        <taxon>Eukaryota</taxon>
        <taxon>Metazoa</taxon>
        <taxon>Ecdysozoa</taxon>
        <taxon>Arthropoda</taxon>
        <taxon>Crustacea</taxon>
        <taxon>Multicrustacea</taxon>
        <taxon>Malacostraca</taxon>
        <taxon>Eumalacostraca</taxon>
        <taxon>Eucarida</taxon>
        <taxon>Euphausiacea</taxon>
        <taxon>Euphausiidae</taxon>
        <taxon>Meganyctiphanes</taxon>
    </lineage>
</organism>
<feature type="domain" description="C2H2-type" evidence="7">
    <location>
        <begin position="123"/>
        <end position="150"/>
    </location>
</feature>
<keyword evidence="1" id="KW-0479">Metal-binding</keyword>
<dbReference type="InterPro" id="IPR013087">
    <property type="entry name" value="Znf_C2H2_type"/>
</dbReference>
<accession>A0AAV2QK64</accession>
<feature type="compositionally biased region" description="Polar residues" evidence="6">
    <location>
        <begin position="250"/>
        <end position="260"/>
    </location>
</feature>
<keyword evidence="3 5" id="KW-0863">Zinc-finger</keyword>
<keyword evidence="2" id="KW-0677">Repeat</keyword>
<feature type="region of interest" description="Disordered" evidence="6">
    <location>
        <begin position="1"/>
        <end position="34"/>
    </location>
</feature>
<dbReference type="EMBL" id="CAXKWB010007327">
    <property type="protein sequence ID" value="CAL4086623.1"/>
    <property type="molecule type" value="Genomic_DNA"/>
</dbReference>
<dbReference type="Proteomes" id="UP001497623">
    <property type="component" value="Unassembled WGS sequence"/>
</dbReference>
<name>A0AAV2QK64_MEGNR</name>
<feature type="domain" description="C2H2-type" evidence="7">
    <location>
        <begin position="151"/>
        <end position="178"/>
    </location>
</feature>
<evidence type="ECO:0000256" key="1">
    <source>
        <dbReference type="ARBA" id="ARBA00022723"/>
    </source>
</evidence>
<proteinExistence type="predicted"/>
<evidence type="ECO:0000313" key="9">
    <source>
        <dbReference type="Proteomes" id="UP001497623"/>
    </source>
</evidence>
<evidence type="ECO:0000313" key="8">
    <source>
        <dbReference type="EMBL" id="CAL4086623.1"/>
    </source>
</evidence>
<evidence type="ECO:0000256" key="3">
    <source>
        <dbReference type="ARBA" id="ARBA00022771"/>
    </source>
</evidence>
<keyword evidence="4" id="KW-0862">Zinc</keyword>
<dbReference type="SMART" id="SM00355">
    <property type="entry name" value="ZnF_C2H2"/>
    <property type="match status" value="4"/>
</dbReference>
<evidence type="ECO:0000259" key="7">
    <source>
        <dbReference type="PROSITE" id="PS50157"/>
    </source>
</evidence>
<evidence type="ECO:0000256" key="2">
    <source>
        <dbReference type="ARBA" id="ARBA00022737"/>
    </source>
</evidence>
<dbReference type="InterPro" id="IPR036236">
    <property type="entry name" value="Znf_C2H2_sf"/>
</dbReference>
<sequence length="290" mass="32541">DDYTNSSKEDYKTVESVGGNKDGEMRSHKKSSNIEISGVSSADATVITSGVPISCSSRITKKKSNKSDVADRTCNYCFKTFSRKDTVKAHLGRKHCKAINRGESLNPIPLEIEKQVSQSILKPTCNFCGKVYRTKVNLEKHLLLHTGKNRLACTKCSKKLMSKSELKSHMMQHFGVKASECKVCSQWFKNQEVLQTHMLSHKECDSKGDDMNLPYSNISSKNVSRRELSLLKNRKASHHIGGKFPKKIENSNQPKKYESPFQNLSVTRKESCAEEFRSSEISIVSVANPS</sequence>
<evidence type="ECO:0000256" key="4">
    <source>
        <dbReference type="ARBA" id="ARBA00022833"/>
    </source>
</evidence>
<feature type="non-terminal residue" evidence="8">
    <location>
        <position position="1"/>
    </location>
</feature>
<gene>
    <name evidence="8" type="ORF">MNOR_LOCUS13051</name>
</gene>
<dbReference type="Pfam" id="PF13894">
    <property type="entry name" value="zf-C2H2_4"/>
    <property type="match status" value="1"/>
</dbReference>
<dbReference type="PROSITE" id="PS50157">
    <property type="entry name" value="ZINC_FINGER_C2H2_2"/>
    <property type="match status" value="2"/>
</dbReference>
<comment type="caution">
    <text evidence="8">The sequence shown here is derived from an EMBL/GenBank/DDBJ whole genome shotgun (WGS) entry which is preliminary data.</text>
</comment>
<evidence type="ECO:0000256" key="5">
    <source>
        <dbReference type="PROSITE-ProRule" id="PRU00042"/>
    </source>
</evidence>